<evidence type="ECO:0000313" key="3">
    <source>
        <dbReference type="Proteomes" id="UP000711996"/>
    </source>
</evidence>
<feature type="compositionally biased region" description="Basic and acidic residues" evidence="1">
    <location>
        <begin position="249"/>
        <end position="276"/>
    </location>
</feature>
<reference evidence="2" key="1">
    <citation type="submission" date="2019-06" db="EMBL/GenBank/DDBJ databases">
        <authorList>
            <person name="Gan P."/>
            <person name="Shirasu K."/>
        </authorList>
    </citation>
    <scope>NUCLEOTIDE SEQUENCE [LARGE SCALE GENOMIC DNA]</scope>
    <source>
        <strain evidence="2">CAD2</strain>
    </source>
</reference>
<gene>
    <name evidence="2" type="ORF">CGCSCA2_v004944</name>
</gene>
<name>A0A9P5K6F1_COLSI</name>
<sequence length="563" mass="64002">MESLSFHRDVAQGLPQFYTKLATAPYLSPDNIQQPPPEGWSDTELDVDGLRNILGRSDTAVDLLRHLPYLRPVDAGPHTGQWPIFPTTKAMRYLRDRSSLLEEHLEGLFELVHLPPDMISLTYPTGEYTLYGPQWWLVDCKSGRIVKYAGPPRGEALAEEFETEWKKAPSYSPSEFFAEVTTMFGKDYYPIPGLVDGIAPDFSTPDRREIASSMYQTFMLAGWQHGRGPGPAFDREKCRKDLEAFLKDRQERESRKRKAEASRHEFRPPPRERRDPTTYPAGYDRDVIVAGLTKYYETLAQMAFFSASLIQYPPGGRWGDNTFLPADKTRLLGFNDRVVDLLRHLPYLDVDETHEDNRWPVIGRSEPQRYLEDNSELNENLTADKATPERLCAHGLFPFAEKMPDGLVPIAGGGGEGSDSGEWWIIDTNAGTVIVYDAGNKQVQDAPNDQPWLWTPPRPAGLFFEALVDSLHSLDLVPLPRPDTEGAEYYPEVWGAIREGKEEEDEVADSGIEACVFLDACDIYRDHGWPNLARFRRQECYDALVEFRTKLVEEDEEEDYGPA</sequence>
<dbReference type="EMBL" id="QPMT01000012">
    <property type="protein sequence ID" value="KAF4860869.1"/>
    <property type="molecule type" value="Genomic_DNA"/>
</dbReference>
<accession>A0A9P5K6F1</accession>
<dbReference type="Proteomes" id="UP000711996">
    <property type="component" value="Unassembled WGS sequence"/>
</dbReference>
<proteinExistence type="predicted"/>
<organism evidence="2 3">
    <name type="scientific">Colletotrichum siamense</name>
    <name type="common">Anthracnose fungus</name>
    <dbReference type="NCBI Taxonomy" id="690259"/>
    <lineage>
        <taxon>Eukaryota</taxon>
        <taxon>Fungi</taxon>
        <taxon>Dikarya</taxon>
        <taxon>Ascomycota</taxon>
        <taxon>Pezizomycotina</taxon>
        <taxon>Sordariomycetes</taxon>
        <taxon>Hypocreomycetidae</taxon>
        <taxon>Glomerellales</taxon>
        <taxon>Glomerellaceae</taxon>
        <taxon>Colletotrichum</taxon>
        <taxon>Colletotrichum gloeosporioides species complex</taxon>
    </lineage>
</organism>
<evidence type="ECO:0000313" key="2">
    <source>
        <dbReference type="EMBL" id="KAF4860869.1"/>
    </source>
</evidence>
<comment type="caution">
    <text evidence="2">The sequence shown here is derived from an EMBL/GenBank/DDBJ whole genome shotgun (WGS) entry which is preliminary data.</text>
</comment>
<feature type="region of interest" description="Disordered" evidence="1">
    <location>
        <begin position="249"/>
        <end position="280"/>
    </location>
</feature>
<keyword evidence="3" id="KW-1185">Reference proteome</keyword>
<evidence type="ECO:0000256" key="1">
    <source>
        <dbReference type="SAM" id="MobiDB-lite"/>
    </source>
</evidence>
<protein>
    <submittedName>
        <fullName evidence="2">Uncharacterized protein</fullName>
    </submittedName>
</protein>
<dbReference type="OrthoDB" id="5343383at2759"/>
<dbReference type="AlphaFoldDB" id="A0A9P5K6F1"/>